<dbReference type="Proteomes" id="UP000293781">
    <property type="component" value="Unassembled WGS sequence"/>
</dbReference>
<dbReference type="Gene3D" id="3.10.28.10">
    <property type="entry name" value="Homing endonucleases"/>
    <property type="match status" value="1"/>
</dbReference>
<dbReference type="InterPro" id="IPR036388">
    <property type="entry name" value="WH-like_DNA-bd_sf"/>
</dbReference>
<accession>A0A4Q7UFH3</accession>
<dbReference type="GO" id="GO:0016539">
    <property type="term" value="P:intein-mediated protein splicing"/>
    <property type="evidence" value="ECO:0007669"/>
    <property type="project" value="InterPro"/>
</dbReference>
<gene>
    <name evidence="1" type="ORF">EV382_3237</name>
</gene>
<organism evidence="1 2">
    <name type="scientific">Micromonospora violae</name>
    <dbReference type="NCBI Taxonomy" id="1278207"/>
    <lineage>
        <taxon>Bacteria</taxon>
        <taxon>Bacillati</taxon>
        <taxon>Actinomycetota</taxon>
        <taxon>Actinomycetes</taxon>
        <taxon>Micromonosporales</taxon>
        <taxon>Micromonosporaceae</taxon>
        <taxon>Micromonospora</taxon>
    </lineage>
</organism>
<evidence type="ECO:0000313" key="2">
    <source>
        <dbReference type="Proteomes" id="UP000293781"/>
    </source>
</evidence>
<dbReference type="EMBL" id="SHKK01000001">
    <property type="protein sequence ID" value="RZT79995.1"/>
    <property type="molecule type" value="Genomic_DNA"/>
</dbReference>
<keyword evidence="2" id="KW-1185">Reference proteome</keyword>
<dbReference type="OrthoDB" id="3366805at2"/>
<sequence length="249" mass="28120">MHPPELRVRARQQHLAGSTVAEVARRLRLPYATVRGWCKHQVEPGRSVSELRCFRCRPEVRNQTDPSAYLYLLGLYLGDGHLVTSARVPVLRIACSSRWPGLIEACDTSMRQVLVAKVQRAQQPGCVSVQSSGKHWPCLLPQHGPGKKHERPIILAGWQRDIVATHPGDFLRGLFHSDGCRFANRVTVRGKVYVYPRYLFVNESADIMGLCQWSLDLLGVTWRMNRRNSLSVARRDAVATLDRHVGPKS</sequence>
<name>A0A4Q7UFH3_9ACTN</name>
<evidence type="ECO:0000313" key="1">
    <source>
        <dbReference type="EMBL" id="RZT79995.1"/>
    </source>
</evidence>
<evidence type="ECO:0008006" key="3">
    <source>
        <dbReference type="Google" id="ProtNLM"/>
    </source>
</evidence>
<dbReference type="InterPro" id="IPR027434">
    <property type="entry name" value="Homing_endonucl"/>
</dbReference>
<protein>
    <recommendedName>
        <fullName evidence="3">DOD-type homing endonuclease domain-containing protein</fullName>
    </recommendedName>
</protein>
<reference evidence="1 2" key="1">
    <citation type="submission" date="2019-02" db="EMBL/GenBank/DDBJ databases">
        <title>Sequencing the genomes of 1000 actinobacteria strains.</title>
        <authorList>
            <person name="Klenk H.-P."/>
        </authorList>
    </citation>
    <scope>NUCLEOTIDE SEQUENCE [LARGE SCALE GENOMIC DNA]</scope>
    <source>
        <strain evidence="1 2">DSM 45888</strain>
    </source>
</reference>
<dbReference type="InterPro" id="IPR006142">
    <property type="entry name" value="INTEIN"/>
</dbReference>
<dbReference type="PRINTS" id="PR00379">
    <property type="entry name" value="INTEIN"/>
</dbReference>
<proteinExistence type="predicted"/>
<dbReference type="AlphaFoldDB" id="A0A4Q7UFH3"/>
<dbReference type="Gene3D" id="1.10.10.10">
    <property type="entry name" value="Winged helix-like DNA-binding domain superfamily/Winged helix DNA-binding domain"/>
    <property type="match status" value="1"/>
</dbReference>
<comment type="caution">
    <text evidence="1">The sequence shown here is derived from an EMBL/GenBank/DDBJ whole genome shotgun (WGS) entry which is preliminary data.</text>
</comment>